<feature type="domain" description="Polysaccharide biosynthesis protein CapD-like" evidence="3">
    <location>
        <begin position="286"/>
        <end position="569"/>
    </location>
</feature>
<keyword evidence="2" id="KW-0812">Transmembrane</keyword>
<evidence type="ECO:0000259" key="3">
    <source>
        <dbReference type="Pfam" id="PF02719"/>
    </source>
</evidence>
<feature type="transmembrane region" description="Helical" evidence="2">
    <location>
        <begin position="78"/>
        <end position="101"/>
    </location>
</feature>
<dbReference type="InterPro" id="IPR051203">
    <property type="entry name" value="Polysaccharide_Synthase-Rel"/>
</dbReference>
<dbReference type="KEGG" id="mas:Mahau_0321"/>
<dbReference type="HOGENOM" id="CLU_013560_5_2_9"/>
<dbReference type="InterPro" id="IPR036291">
    <property type="entry name" value="NAD(P)-bd_dom_sf"/>
</dbReference>
<dbReference type="OrthoDB" id="9803111at2"/>
<feature type="transmembrane region" description="Helical" evidence="2">
    <location>
        <begin position="12"/>
        <end position="32"/>
    </location>
</feature>
<evidence type="ECO:0000256" key="2">
    <source>
        <dbReference type="SAM" id="Phobius"/>
    </source>
</evidence>
<dbReference type="PANTHER" id="PTHR43318:SF1">
    <property type="entry name" value="POLYSACCHARIDE BIOSYNTHESIS PROTEIN EPSC-RELATED"/>
    <property type="match status" value="1"/>
</dbReference>
<evidence type="ECO:0000313" key="5">
    <source>
        <dbReference type="Proteomes" id="UP000008457"/>
    </source>
</evidence>
<dbReference type="Pfam" id="PF02719">
    <property type="entry name" value="Polysacc_synt_2"/>
    <property type="match status" value="1"/>
</dbReference>
<dbReference type="EMBL" id="CP002360">
    <property type="protein sequence ID" value="AEE95537.1"/>
    <property type="molecule type" value="Genomic_DNA"/>
</dbReference>
<organism evidence="4 5">
    <name type="scientific">Mahella australiensis (strain DSM 15567 / CIP 107919 / 50-1 BON)</name>
    <dbReference type="NCBI Taxonomy" id="697281"/>
    <lineage>
        <taxon>Bacteria</taxon>
        <taxon>Bacillati</taxon>
        <taxon>Bacillota</taxon>
        <taxon>Clostridia</taxon>
        <taxon>Thermoanaerobacterales</taxon>
        <taxon>Thermoanaerobacterales Family IV. Incertae Sedis</taxon>
        <taxon>Mahella</taxon>
    </lineage>
</organism>
<gene>
    <name evidence="4" type="ordered locus">Mahau_0321</name>
</gene>
<sequence length="613" mass="68610">MNININWKKAFWLVLDVLFINLGIIAAFWARFGWLQVSDVYINTYMRVMPVYTIIMLAVFYVFGLYDSLWRYASVDDMVSITLATGLGTAINMAGLYLITIRFPRSIYLLSWLFTLLLVGSSRLIFRGVAFYRPILSREPKQQNKVLIVGAGEAGAMVIKELKKHRELGMVPVAIIDDDDNKQHGRLHGVPVLGRREDIAEIARELHIDQIIIAIPSASRDELRSILDECKKTRCRLKIMPGVYEVINGDVTINQIRDVKVEDLLGRAPVELDTQSIAGYLTNAVVLITGGGGSIGSELCRQIARFNPKQLLIFDIYENGAYDVQNELKIHYPSLDLKVLIGSIRDRARLDSIFEQYKPDVVFHAAAHKHVPLMEENPTEAIKNNVFGTLNVAEMADKHGAKRFVLISTDKAVNPTNVMGATKRVAEMLIQAMAKHSNTIFAAVRFGNVLGSNGSVIPLFKRQIAEGGPVTVTHPDITRYFMTIPEAAQLVIQAGAMAHGGEIFVLDMGQPVKILDLARDLIKLSGLEPDKDIKIEFTGLRPGEKLYEELLMAEEGLQATKHKKIYIAQPADYDIRLLKEELEKLRFILLGNGDEIVDFLGKLVPTYRRAANN</sequence>
<evidence type="ECO:0000256" key="1">
    <source>
        <dbReference type="ARBA" id="ARBA00007430"/>
    </source>
</evidence>
<feature type="transmembrane region" description="Helical" evidence="2">
    <location>
        <begin position="44"/>
        <end position="66"/>
    </location>
</feature>
<name>F3ZXN0_MAHA5</name>
<keyword evidence="2" id="KW-0472">Membrane</keyword>
<proteinExistence type="inferred from homology"/>
<dbReference type="AlphaFoldDB" id="F3ZXN0"/>
<reference evidence="5" key="1">
    <citation type="submission" date="2010-11" db="EMBL/GenBank/DDBJ databases">
        <title>The complete genome of Mahella australiensis DSM 15567.</title>
        <authorList>
            <consortium name="US DOE Joint Genome Institute (JGI-PGF)"/>
            <person name="Lucas S."/>
            <person name="Copeland A."/>
            <person name="Lapidus A."/>
            <person name="Bruce D."/>
            <person name="Goodwin L."/>
            <person name="Pitluck S."/>
            <person name="Kyrpides N."/>
            <person name="Mavromatis K."/>
            <person name="Pagani I."/>
            <person name="Ivanova N."/>
            <person name="Teshima H."/>
            <person name="Brettin T."/>
            <person name="Detter J.C."/>
            <person name="Han C."/>
            <person name="Tapia R."/>
            <person name="Land M."/>
            <person name="Hauser L."/>
            <person name="Markowitz V."/>
            <person name="Cheng J.-F."/>
            <person name="Hugenholtz P."/>
            <person name="Woyke T."/>
            <person name="Wu D."/>
            <person name="Spring S."/>
            <person name="Pukall R."/>
            <person name="Steenblock K."/>
            <person name="Schneider S."/>
            <person name="Klenk H.-P."/>
            <person name="Eisen J.A."/>
        </authorList>
    </citation>
    <scope>NUCLEOTIDE SEQUENCE [LARGE SCALE GENOMIC DNA]</scope>
    <source>
        <strain evidence="5">DSM 15567 / CIP 107919 / 50-1 BON</strain>
    </source>
</reference>
<dbReference type="SUPFAM" id="SSF51735">
    <property type="entry name" value="NAD(P)-binding Rossmann-fold domains"/>
    <property type="match status" value="2"/>
</dbReference>
<comment type="similarity">
    <text evidence="1">Belongs to the polysaccharide synthase family.</text>
</comment>
<dbReference type="Gene3D" id="3.40.50.720">
    <property type="entry name" value="NAD(P)-binding Rossmann-like Domain"/>
    <property type="match status" value="2"/>
</dbReference>
<dbReference type="PANTHER" id="PTHR43318">
    <property type="entry name" value="UDP-N-ACETYLGLUCOSAMINE 4,6-DEHYDRATASE"/>
    <property type="match status" value="1"/>
</dbReference>
<dbReference type="InterPro" id="IPR003869">
    <property type="entry name" value="Polysac_CapD-like"/>
</dbReference>
<dbReference type="STRING" id="697281.Mahau_0321"/>
<reference evidence="4 5" key="2">
    <citation type="journal article" date="2011" name="Stand. Genomic Sci.">
        <title>Complete genome sequence of Mahella australiensis type strain (50-1 BON).</title>
        <authorList>
            <person name="Sikorski J."/>
            <person name="Teshima H."/>
            <person name="Nolan M."/>
            <person name="Lucas S."/>
            <person name="Hammon N."/>
            <person name="Deshpande S."/>
            <person name="Cheng J.F."/>
            <person name="Pitluck S."/>
            <person name="Liolios K."/>
            <person name="Pagani I."/>
            <person name="Ivanova N."/>
            <person name="Huntemann M."/>
            <person name="Mavromatis K."/>
            <person name="Ovchinikova G."/>
            <person name="Pati A."/>
            <person name="Tapia R."/>
            <person name="Han C."/>
            <person name="Goodwin L."/>
            <person name="Chen A."/>
            <person name="Palaniappan K."/>
            <person name="Land M."/>
            <person name="Hauser L."/>
            <person name="Ngatchou-Djao O.D."/>
            <person name="Rohde M."/>
            <person name="Pukall R."/>
            <person name="Spring S."/>
            <person name="Abt B."/>
            <person name="Goker M."/>
            <person name="Detter J.C."/>
            <person name="Woyke T."/>
            <person name="Bristow J."/>
            <person name="Markowitz V."/>
            <person name="Hugenholtz P."/>
            <person name="Eisen J.A."/>
            <person name="Kyrpides N.C."/>
            <person name="Klenk H.P."/>
            <person name="Lapidus A."/>
        </authorList>
    </citation>
    <scope>NUCLEOTIDE SEQUENCE [LARGE SCALE GENOMIC DNA]</scope>
    <source>
        <strain evidence="5">DSM 15567 / CIP 107919 / 50-1 BON</strain>
    </source>
</reference>
<keyword evidence="5" id="KW-1185">Reference proteome</keyword>
<dbReference type="Pfam" id="PF13727">
    <property type="entry name" value="CoA_binding_3"/>
    <property type="match status" value="1"/>
</dbReference>
<dbReference type="CDD" id="cd05237">
    <property type="entry name" value="UDP_invert_4-6DH_SDR_e"/>
    <property type="match status" value="1"/>
</dbReference>
<evidence type="ECO:0000313" key="4">
    <source>
        <dbReference type="EMBL" id="AEE95537.1"/>
    </source>
</evidence>
<feature type="transmembrane region" description="Helical" evidence="2">
    <location>
        <begin position="107"/>
        <end position="126"/>
    </location>
</feature>
<accession>F3ZXN0</accession>
<keyword evidence="2" id="KW-1133">Transmembrane helix</keyword>
<dbReference type="eggNOG" id="COG1086">
    <property type="taxonomic scope" value="Bacteria"/>
</dbReference>
<dbReference type="RefSeq" id="WP_013779970.1">
    <property type="nucleotide sequence ID" value="NC_015520.1"/>
</dbReference>
<dbReference type="Proteomes" id="UP000008457">
    <property type="component" value="Chromosome"/>
</dbReference>
<protein>
    <submittedName>
        <fullName evidence="4">Polysaccharide biosynthesis protein CapD</fullName>
    </submittedName>
</protein>